<proteinExistence type="predicted"/>
<protein>
    <submittedName>
        <fullName evidence="2">Feruloyl-CoA synthase</fullName>
    </submittedName>
</protein>
<dbReference type="InterPro" id="IPR000873">
    <property type="entry name" value="AMP-dep_synth/lig_dom"/>
</dbReference>
<sequence>MSSHPHRQVNYGRADTELTRLQDGTILMRSPEPLDAYPEKLTEKIDHWGKAAPERTFMAQRDAKSEWRRLSYADLQRQVRAIGQALLDRKLSAERPIAILSDNDLEHVLLALAAQYVGVPSAAISPAYSLVSSDHAKLKHVLGLLNPGLVFAADGARYATAINAAVPVDTEVVVTANPLAGRAATAFDALLKVAVTADVDRAHAAITPDTVAKFLFTSGSTGMPKGVINTQRMLCSNQQMILQSLPVFGEEPPVFIDWLPWNHTFGGNHNIGITLYNGGSLYIDDGKPVPALVERTVRNLREIAPTVYFNVPKGFEMLVPYLREDKALRETFFSKLKMIFFSGAALPQHVWTALEELAVETIGVRIPIVSGLGATETAPFALCANWPVDRSGIIGLPVPGQELKLVPNGGKLEVRVRGPNITPGYWRMPEISAKSFDDEGYYKMGDAARFIDPDRPEKGLMFDGRISEDFKLTSGTWVSVGPLRARFIAHFAPYVRDVVIAGHDRSDLAGLVIVDLDNCRALCPDLAPDAGIAQIVHDSRVRARFKELVESYSQQATGSSTRIERIVLLDEMPSLDVGEVTDKGSINQRAVLDHRAALVEDLYAATPSSRVITAKESIAHVA</sequence>
<dbReference type="InterPro" id="IPR020845">
    <property type="entry name" value="AMP-binding_CS"/>
</dbReference>
<dbReference type="PROSITE" id="PS00455">
    <property type="entry name" value="AMP_BINDING"/>
    <property type="match status" value="1"/>
</dbReference>
<dbReference type="Proteomes" id="UP000317496">
    <property type="component" value="Chromosome"/>
</dbReference>
<dbReference type="KEGG" id="fer:FNB15_11970"/>
<evidence type="ECO:0000313" key="3">
    <source>
        <dbReference type="Proteomes" id="UP000317496"/>
    </source>
</evidence>
<dbReference type="Gene3D" id="3.40.50.12780">
    <property type="entry name" value="N-terminal domain of ligase-like"/>
    <property type="match status" value="1"/>
</dbReference>
<dbReference type="CDD" id="cd05921">
    <property type="entry name" value="FCS"/>
    <property type="match status" value="1"/>
</dbReference>
<feature type="domain" description="AMP-dependent synthetase/ligase" evidence="1">
    <location>
        <begin position="47"/>
        <end position="426"/>
    </location>
</feature>
<dbReference type="PANTHER" id="PTHR24096">
    <property type="entry name" value="LONG-CHAIN-FATTY-ACID--COA LIGASE"/>
    <property type="match status" value="1"/>
</dbReference>
<dbReference type="NCBIfam" id="NF009232">
    <property type="entry name" value="PRK12582.1"/>
    <property type="match status" value="1"/>
</dbReference>
<dbReference type="Pfam" id="PF00501">
    <property type="entry name" value="AMP-binding"/>
    <property type="match status" value="1"/>
</dbReference>
<reference evidence="2 3" key="1">
    <citation type="submission" date="2019-07" db="EMBL/GenBank/DDBJ databases">
        <title>Genome sequencing for Ferrovibrio sp. K5.</title>
        <authorList>
            <person name="Park S.-J."/>
        </authorList>
    </citation>
    <scope>NUCLEOTIDE SEQUENCE [LARGE SCALE GENOMIC DNA]</scope>
    <source>
        <strain evidence="2 3">K5</strain>
    </source>
</reference>
<accession>A0A516H2D9</accession>
<organism evidence="2 3">
    <name type="scientific">Ferrovibrio terrae</name>
    <dbReference type="NCBI Taxonomy" id="2594003"/>
    <lineage>
        <taxon>Bacteria</taxon>
        <taxon>Pseudomonadati</taxon>
        <taxon>Pseudomonadota</taxon>
        <taxon>Alphaproteobacteria</taxon>
        <taxon>Rhodospirillales</taxon>
        <taxon>Rhodospirillaceae</taxon>
        <taxon>Ferrovibrio</taxon>
    </lineage>
</organism>
<gene>
    <name evidence="2" type="ORF">FNB15_11970</name>
</gene>
<dbReference type="AlphaFoldDB" id="A0A516H2D9"/>
<dbReference type="GO" id="GO:0016405">
    <property type="term" value="F:CoA-ligase activity"/>
    <property type="evidence" value="ECO:0007669"/>
    <property type="project" value="TreeGrafter"/>
</dbReference>
<dbReference type="RefSeq" id="WP_144068920.1">
    <property type="nucleotide sequence ID" value="NZ_CP041636.1"/>
</dbReference>
<name>A0A516H2D9_9PROT</name>
<dbReference type="InterPro" id="IPR042099">
    <property type="entry name" value="ANL_N_sf"/>
</dbReference>
<dbReference type="EMBL" id="CP041636">
    <property type="protein sequence ID" value="QDO97939.1"/>
    <property type="molecule type" value="Genomic_DNA"/>
</dbReference>
<dbReference type="OrthoDB" id="9803968at2"/>
<keyword evidence="3" id="KW-1185">Reference proteome</keyword>
<dbReference type="PANTHER" id="PTHR24096:SF420">
    <property type="entry name" value="LONG-CHAIN-FATTY-ACID--COA LIGASE-RELATED"/>
    <property type="match status" value="1"/>
</dbReference>
<evidence type="ECO:0000259" key="1">
    <source>
        <dbReference type="Pfam" id="PF00501"/>
    </source>
</evidence>
<evidence type="ECO:0000313" key="2">
    <source>
        <dbReference type="EMBL" id="QDO97939.1"/>
    </source>
</evidence>
<dbReference type="SUPFAM" id="SSF56801">
    <property type="entry name" value="Acetyl-CoA synthetase-like"/>
    <property type="match status" value="1"/>
</dbReference>